<dbReference type="Pfam" id="PF00627">
    <property type="entry name" value="UBA"/>
    <property type="match status" value="1"/>
</dbReference>
<accession>A0A9K3LHJ2</accession>
<evidence type="ECO:0000313" key="3">
    <source>
        <dbReference type="EMBL" id="KAG7361788.1"/>
    </source>
</evidence>
<dbReference type="GO" id="GO:0035312">
    <property type="term" value="F:5'-3' DNA exonuclease activity"/>
    <property type="evidence" value="ECO:0007669"/>
    <property type="project" value="TreeGrafter"/>
</dbReference>
<reference evidence="3" key="1">
    <citation type="journal article" date="2021" name="Sci. Rep.">
        <title>Diploid genomic architecture of Nitzschia inconspicua, an elite biomass production diatom.</title>
        <authorList>
            <person name="Oliver A."/>
            <person name="Podell S."/>
            <person name="Pinowska A."/>
            <person name="Traller J.C."/>
            <person name="Smith S.R."/>
            <person name="McClure R."/>
            <person name="Beliaev A."/>
            <person name="Bohutskyi P."/>
            <person name="Hill E.A."/>
            <person name="Rabines A."/>
            <person name="Zheng H."/>
            <person name="Allen L.Z."/>
            <person name="Kuo A."/>
            <person name="Grigoriev I.V."/>
            <person name="Allen A.E."/>
            <person name="Hazlebeck D."/>
            <person name="Allen E.E."/>
        </authorList>
    </citation>
    <scope>NUCLEOTIDE SEQUENCE</scope>
    <source>
        <strain evidence="3">Hildebrandi</strain>
    </source>
</reference>
<reference evidence="3" key="2">
    <citation type="submission" date="2021-04" db="EMBL/GenBank/DDBJ databases">
        <authorList>
            <person name="Podell S."/>
        </authorList>
    </citation>
    <scope>NUCLEOTIDE SEQUENCE</scope>
    <source>
        <strain evidence="3">Hildebrandi</strain>
    </source>
</reference>
<keyword evidence="4" id="KW-1185">Reference proteome</keyword>
<proteinExistence type="predicted"/>
<dbReference type="InterPro" id="IPR011084">
    <property type="entry name" value="DRMBL"/>
</dbReference>
<dbReference type="PANTHER" id="PTHR23240">
    <property type="entry name" value="DNA CROSS-LINK REPAIR PROTEIN PSO2/SNM1-RELATED"/>
    <property type="match status" value="1"/>
</dbReference>
<name>A0A9K3LHJ2_9STRA</name>
<dbReference type="GO" id="GO:0006303">
    <property type="term" value="P:double-strand break repair via nonhomologous end joining"/>
    <property type="evidence" value="ECO:0007669"/>
    <property type="project" value="TreeGrafter"/>
</dbReference>
<sequence length="619" mass="69597">MNSSDACHVVEGCPGVYIDAFQGHFLRQKSKNPNALFILSHYHGDHYQQLPRNFKYQGPASIHCTPITTRLLKEIHEVPSHLVVSHPYGATFDYEFQLPVDSKTAETSNSHKERRQDKVKVTFYDAHHCPGACIVVFELSNGNVHVHTGDMRYNASLFQTFPRLRIAVEKNKIDCVYLDTTYSHPKHDFLPQEVAIDTIASQTQALLAKNSSDRHSCSRTLVMLSCYSIGKEKVLLESSKRCNQPVYVSATKFRMLQCIDNNGETFESKEDGHSISVSANESTSTYTRDLSTSDIHVIPMGLAGEMWPFFRPNFQKIAKYVQDLDFGIVPPETEMGRESPDDAAPTSKRPSYDKVVAFIPTGWANASNWNKKNAISIKDVVIESINGTPRTIHVEVRLVSYSEHSSFSELQAFVQYLRPRTVIPTVFSNEADSQKIVTRFQHLLDHTKAQKAFFRTMTSKVDKTQPAQDEYITTDNENNPSDDSIVKHQQFCNTSPCQHETDNANVEITQIRSVPSGEESPGNITLSHVETLVTMGFPEQEARRCLFQCSNNMSMAIDSLLGACSVQSAEIHRTCRDAVNGTDQRGKSQKAEAFGAGKRKRSTECTQGTQITDFFQVKR</sequence>
<gene>
    <name evidence="3" type="ORF">IV203_036889</name>
</gene>
<dbReference type="PROSITE" id="PS50030">
    <property type="entry name" value="UBA"/>
    <property type="match status" value="1"/>
</dbReference>
<dbReference type="InterPro" id="IPR015940">
    <property type="entry name" value="UBA"/>
</dbReference>
<dbReference type="GO" id="GO:0036297">
    <property type="term" value="P:interstrand cross-link repair"/>
    <property type="evidence" value="ECO:0007669"/>
    <property type="project" value="TreeGrafter"/>
</dbReference>
<protein>
    <submittedName>
        <fullName evidence="3">Beta-lactamase-like protein</fullName>
    </submittedName>
</protein>
<dbReference type="GO" id="GO:0003684">
    <property type="term" value="F:damaged DNA binding"/>
    <property type="evidence" value="ECO:0007669"/>
    <property type="project" value="TreeGrafter"/>
</dbReference>
<feature type="region of interest" description="Disordered" evidence="1">
    <location>
        <begin position="580"/>
        <end position="601"/>
    </location>
</feature>
<dbReference type="EMBL" id="JAGRRH010000013">
    <property type="protein sequence ID" value="KAG7361788.1"/>
    <property type="molecule type" value="Genomic_DNA"/>
</dbReference>
<comment type="caution">
    <text evidence="3">The sequence shown here is derived from an EMBL/GenBank/DDBJ whole genome shotgun (WGS) entry which is preliminary data.</text>
</comment>
<evidence type="ECO:0000259" key="2">
    <source>
        <dbReference type="PROSITE" id="PS50030"/>
    </source>
</evidence>
<organism evidence="3 4">
    <name type="scientific">Nitzschia inconspicua</name>
    <dbReference type="NCBI Taxonomy" id="303405"/>
    <lineage>
        <taxon>Eukaryota</taxon>
        <taxon>Sar</taxon>
        <taxon>Stramenopiles</taxon>
        <taxon>Ochrophyta</taxon>
        <taxon>Bacillariophyta</taxon>
        <taxon>Bacillariophyceae</taxon>
        <taxon>Bacillariophycidae</taxon>
        <taxon>Bacillariales</taxon>
        <taxon>Bacillariaceae</taxon>
        <taxon>Nitzschia</taxon>
    </lineage>
</organism>
<feature type="domain" description="UBA" evidence="2">
    <location>
        <begin position="516"/>
        <end position="563"/>
    </location>
</feature>
<dbReference type="Pfam" id="PF07522">
    <property type="entry name" value="DRMBL"/>
    <property type="match status" value="1"/>
</dbReference>
<evidence type="ECO:0000256" key="1">
    <source>
        <dbReference type="SAM" id="MobiDB-lite"/>
    </source>
</evidence>
<dbReference type="PANTHER" id="PTHR23240:SF6">
    <property type="entry name" value="DNA CROSS-LINK REPAIR 1A PROTEIN"/>
    <property type="match status" value="1"/>
</dbReference>
<dbReference type="CDD" id="cd14291">
    <property type="entry name" value="UBA1_NUB1_like"/>
    <property type="match status" value="1"/>
</dbReference>
<dbReference type="SMART" id="SM00165">
    <property type="entry name" value="UBA"/>
    <property type="match status" value="1"/>
</dbReference>
<evidence type="ECO:0000313" key="4">
    <source>
        <dbReference type="Proteomes" id="UP000693970"/>
    </source>
</evidence>
<dbReference type="AlphaFoldDB" id="A0A9K3LHJ2"/>
<dbReference type="OrthoDB" id="262529at2759"/>
<dbReference type="Proteomes" id="UP000693970">
    <property type="component" value="Unassembled WGS sequence"/>
</dbReference>